<keyword evidence="1 4" id="KW-0349">Heme</keyword>
<evidence type="ECO:0000256" key="5">
    <source>
        <dbReference type="SAM" id="SignalP"/>
    </source>
</evidence>
<dbReference type="InterPro" id="IPR036909">
    <property type="entry name" value="Cyt_c-like_dom_sf"/>
</dbReference>
<dbReference type="InterPro" id="IPR011444">
    <property type="entry name" value="DUF1549"/>
</dbReference>
<dbReference type="AlphaFoldDB" id="A0A225DDW2"/>
<feature type="signal peptide" evidence="5">
    <location>
        <begin position="1"/>
        <end position="21"/>
    </location>
</feature>
<dbReference type="GO" id="GO:0020037">
    <property type="term" value="F:heme binding"/>
    <property type="evidence" value="ECO:0007669"/>
    <property type="project" value="InterPro"/>
</dbReference>
<keyword evidence="8" id="KW-1185">Reference proteome</keyword>
<dbReference type="Pfam" id="PF07583">
    <property type="entry name" value="PSCyt2"/>
    <property type="match status" value="1"/>
</dbReference>
<dbReference type="PROSITE" id="PS51007">
    <property type="entry name" value="CYTC"/>
    <property type="match status" value="1"/>
</dbReference>
<dbReference type="SUPFAM" id="SSF46626">
    <property type="entry name" value="Cytochrome c"/>
    <property type="match status" value="1"/>
</dbReference>
<evidence type="ECO:0000256" key="1">
    <source>
        <dbReference type="ARBA" id="ARBA00022617"/>
    </source>
</evidence>
<dbReference type="GO" id="GO:0009055">
    <property type="term" value="F:electron transfer activity"/>
    <property type="evidence" value="ECO:0007669"/>
    <property type="project" value="InterPro"/>
</dbReference>
<feature type="domain" description="Cytochrome c" evidence="6">
    <location>
        <begin position="31"/>
        <end position="129"/>
    </location>
</feature>
<protein>
    <recommendedName>
        <fullName evidence="6">Cytochrome c domain-containing protein</fullName>
    </recommendedName>
</protein>
<proteinExistence type="predicted"/>
<evidence type="ECO:0000256" key="4">
    <source>
        <dbReference type="PROSITE-ProRule" id="PRU00433"/>
    </source>
</evidence>
<comment type="caution">
    <text evidence="7">The sequence shown here is derived from an EMBL/GenBank/DDBJ whole genome shotgun (WGS) entry which is preliminary data.</text>
</comment>
<dbReference type="Pfam" id="PF07587">
    <property type="entry name" value="PSD1"/>
    <property type="match status" value="1"/>
</dbReference>
<sequence length="850" mass="93705">MIRPSALLILAVFLVAPVARAAEPVPPDHAAKMAASQQLFKEKVRPFLEKNCLECHGATGGKIKGGFNIATRDLLLKGGERGVSVIPGKGRQSPLVKFVAREDEPHMPPKKPMPPEAIELLAQWIDSGAAYDKALVEGAAVGAKKPLVVTEKDKQYWAYRPLQTIAPPTVKAAEWARTPIDTFLLAKMEATGVVPAADADKRTLIRRVTFDLTGLPPTPQDVEAFVSDPSPTAYEKVVDRLLASPRFGERWARHWLDPARYAESHGFEHDYFRPHAYHYRDFVIKALNADMPYDQFVRWQIAGDELAPGDALALAATGFLGAGVYPTQITNSEAERIRYDAMDDMLATTGYAVLALTVACARCHDHKYDPIPTRDYYRMLAAFTTTVRSEVDVDLGTPAEKQAAKEFEAKLKPVTDELKTFEEKELVGRFAAWVAEQVKKGEKLPKVTDAKVAKPLQTVWEGKQPVDKLPKPERDALLKWYAPQDAEWKARDAKVKAVEKTRPKSTVVKIQACTEGLKPMRHHTADGSIPDFYPETYVLKRGDAGQKDGVATQGFLQLLSRAPDGEVHWITAKPSGAHSSFRRTGMAKWLTDTDTGAGALAARVIVNRLWHHHFGRGIVSTVNDFGLQGDPPTHPELLEWLANDLVRNGWSLKHMHKLIVTSRAYQLGGAATPTALKADPDNKLWSHRPKRRLEAEAIRDNLLAVGGVLDETMYGPGTLDQGMRRRSIYFTVQRSQLIPMLQVFDWPDTLTSASARSTTVVAPQALLFLNNGAVRGWAAGFATRLKPAAEKGLPAAVDAAYRIAFGRLPTLTETEAGVAFLTAKKSKGMDAALGEYALVLMSLNEFIYVD</sequence>
<dbReference type="OrthoDB" id="127107at2"/>
<evidence type="ECO:0000259" key="6">
    <source>
        <dbReference type="PROSITE" id="PS51007"/>
    </source>
</evidence>
<dbReference type="InterPro" id="IPR009056">
    <property type="entry name" value="Cyt_c-like_dom"/>
</dbReference>
<reference evidence="8" key="1">
    <citation type="submission" date="2017-06" db="EMBL/GenBank/DDBJ databases">
        <title>Genome analysis of Fimbriiglobus ruber SP5, the first member of the order Planctomycetales with confirmed chitinolytic capability.</title>
        <authorList>
            <person name="Ravin N.V."/>
            <person name="Rakitin A.L."/>
            <person name="Ivanova A.A."/>
            <person name="Beletsky A.V."/>
            <person name="Kulichevskaya I.S."/>
            <person name="Mardanov A.V."/>
            <person name="Dedysh S.N."/>
        </authorList>
    </citation>
    <scope>NUCLEOTIDE SEQUENCE [LARGE SCALE GENOMIC DNA]</scope>
    <source>
        <strain evidence="8">SP5</strain>
    </source>
</reference>
<dbReference type="Pfam" id="PF07635">
    <property type="entry name" value="PSCyt1"/>
    <property type="match status" value="1"/>
</dbReference>
<dbReference type="EMBL" id="NIDE01000009">
    <property type="protein sequence ID" value="OWK39740.1"/>
    <property type="molecule type" value="Genomic_DNA"/>
</dbReference>
<dbReference type="Proteomes" id="UP000214646">
    <property type="component" value="Unassembled WGS sequence"/>
</dbReference>
<accession>A0A225DDW2</accession>
<dbReference type="RefSeq" id="WP_161967649.1">
    <property type="nucleotide sequence ID" value="NZ_NIDE01000009.1"/>
</dbReference>
<dbReference type="Gene3D" id="1.10.760.10">
    <property type="entry name" value="Cytochrome c-like domain"/>
    <property type="match status" value="1"/>
</dbReference>
<evidence type="ECO:0000313" key="8">
    <source>
        <dbReference type="Proteomes" id="UP000214646"/>
    </source>
</evidence>
<dbReference type="GO" id="GO:0046872">
    <property type="term" value="F:metal ion binding"/>
    <property type="evidence" value="ECO:0007669"/>
    <property type="project" value="UniProtKB-KW"/>
</dbReference>
<evidence type="ECO:0000256" key="2">
    <source>
        <dbReference type="ARBA" id="ARBA00022723"/>
    </source>
</evidence>
<dbReference type="InterPro" id="IPR011429">
    <property type="entry name" value="Cyt_c_Planctomycete-type"/>
</dbReference>
<keyword evidence="5" id="KW-0732">Signal</keyword>
<organism evidence="7 8">
    <name type="scientific">Fimbriiglobus ruber</name>
    <dbReference type="NCBI Taxonomy" id="1908690"/>
    <lineage>
        <taxon>Bacteria</taxon>
        <taxon>Pseudomonadati</taxon>
        <taxon>Planctomycetota</taxon>
        <taxon>Planctomycetia</taxon>
        <taxon>Gemmatales</taxon>
        <taxon>Gemmataceae</taxon>
        <taxon>Fimbriiglobus</taxon>
    </lineage>
</organism>
<feature type="chain" id="PRO_5012058839" description="Cytochrome c domain-containing protein" evidence="5">
    <location>
        <begin position="22"/>
        <end position="850"/>
    </location>
</feature>
<evidence type="ECO:0000256" key="3">
    <source>
        <dbReference type="ARBA" id="ARBA00023004"/>
    </source>
</evidence>
<keyword evidence="2 4" id="KW-0479">Metal-binding</keyword>
<dbReference type="PANTHER" id="PTHR35889:SF3">
    <property type="entry name" value="F-BOX DOMAIN-CONTAINING PROTEIN"/>
    <property type="match status" value="1"/>
</dbReference>
<dbReference type="PANTHER" id="PTHR35889">
    <property type="entry name" value="CYCLOINULO-OLIGOSACCHARIDE FRUCTANOTRANSFERASE-RELATED"/>
    <property type="match status" value="1"/>
</dbReference>
<dbReference type="InterPro" id="IPR022655">
    <property type="entry name" value="DUF1553"/>
</dbReference>
<evidence type="ECO:0000313" key="7">
    <source>
        <dbReference type="EMBL" id="OWK39740.1"/>
    </source>
</evidence>
<name>A0A225DDW2_9BACT</name>
<gene>
    <name evidence="7" type="ORF">FRUB_05630</name>
</gene>
<keyword evidence="3 4" id="KW-0408">Iron</keyword>